<keyword evidence="1" id="KW-0479">Metal-binding</keyword>
<keyword evidence="2" id="KW-0863">Zinc-finger</keyword>
<sequence length="441" mass="51233">MMASTSSGEVGLDFVEIGKRGKKKLLRAGYQYYLQTKNKNGSSIWRCANKVRRCNASVTLNFELNSVLRESSHTCKPDYFKNKISQALNSCKNRCRTDWKSVSKIFEECVEGLDSDSDSSNNAEVPPFSSVKDALYSARKDVYNVSKCTFKKIDEVEIPDILKKNFLLYEGEGEHKIFIFGKRKCLKLLKKANLFLADGTFKSVPAPFEQLFTVHIDTGSSRELTSIIPIFFCLLPNKKECTYEEVFRILKENFNVSISHFKSDWETAIINAVKKVFPGVRVKGCFYHFSKAIWRNAEKCNMLIDKQHRKIVRLTSNLALMPAEYIPEGWLCILNKASDDTPTEKFIEYFNKNWMSKVCMNMWCCTNERHRTTNALEGWHFRLNKKIGKSNLFEYIHFLKKEADFFAKKVKKGQVYVIEKNRRSKYIIKDSKIEKYIEDLL</sequence>
<organism evidence="6">
    <name type="scientific">Pectinophora gossypiella</name>
    <name type="common">Cotton pink bollworm</name>
    <name type="synonym">Depressaria gossypiella</name>
    <dbReference type="NCBI Taxonomy" id="13191"/>
    <lineage>
        <taxon>Eukaryota</taxon>
        <taxon>Metazoa</taxon>
        <taxon>Ecdysozoa</taxon>
        <taxon>Arthropoda</taxon>
        <taxon>Hexapoda</taxon>
        <taxon>Insecta</taxon>
        <taxon>Pterygota</taxon>
        <taxon>Neoptera</taxon>
        <taxon>Endopterygota</taxon>
        <taxon>Lepidoptera</taxon>
        <taxon>Glossata</taxon>
        <taxon>Ditrysia</taxon>
        <taxon>Gelechioidea</taxon>
        <taxon>Gelechiidae</taxon>
        <taxon>Apatetrinae</taxon>
        <taxon>Pectinophora</taxon>
    </lineage>
</organism>
<feature type="domain" description="FLYWCH-type" evidence="4">
    <location>
        <begin position="18"/>
        <end position="69"/>
    </location>
</feature>
<keyword evidence="3" id="KW-0862">Zinc</keyword>
<gene>
    <name evidence="6" type="ORF">g.3974</name>
</gene>
<dbReference type="GO" id="GO:0008270">
    <property type="term" value="F:zinc ion binding"/>
    <property type="evidence" value="ECO:0007669"/>
    <property type="project" value="UniProtKB-KW"/>
</dbReference>
<dbReference type="Pfam" id="PF10551">
    <property type="entry name" value="MULE"/>
    <property type="match status" value="1"/>
</dbReference>
<feature type="domain" description="MULE transposase" evidence="5">
    <location>
        <begin position="197"/>
        <end position="291"/>
    </location>
</feature>
<dbReference type="InterPro" id="IPR018289">
    <property type="entry name" value="MULE_transposase_dom"/>
</dbReference>
<dbReference type="OrthoDB" id="6931832at2759"/>
<dbReference type="PANTHER" id="PTHR47160">
    <property type="entry name" value="PUTATIVE-RELATED"/>
    <property type="match status" value="1"/>
</dbReference>
<protein>
    <recommendedName>
        <fullName evidence="7">FLYWCH-type domain-containing protein</fullName>
    </recommendedName>
</protein>
<dbReference type="EMBL" id="GDQN01009894">
    <property type="protein sequence ID" value="JAT81160.1"/>
    <property type="molecule type" value="Transcribed_RNA"/>
</dbReference>
<evidence type="ECO:0000256" key="3">
    <source>
        <dbReference type="ARBA" id="ARBA00022833"/>
    </source>
</evidence>
<dbReference type="Gene3D" id="2.20.25.240">
    <property type="match status" value="1"/>
</dbReference>
<dbReference type="InterPro" id="IPR007588">
    <property type="entry name" value="Znf_FLYWCH"/>
</dbReference>
<proteinExistence type="predicted"/>
<evidence type="ECO:0000313" key="6">
    <source>
        <dbReference type="EMBL" id="JAT81160.1"/>
    </source>
</evidence>
<evidence type="ECO:0008006" key="7">
    <source>
        <dbReference type="Google" id="ProtNLM"/>
    </source>
</evidence>
<name>A0A1E1W2F7_PECGO</name>
<dbReference type="PANTHER" id="PTHR47160:SF10">
    <property type="entry name" value="MULE TRANSPOSASE DOMAIN-CONTAINING PROTEIN"/>
    <property type="match status" value="1"/>
</dbReference>
<feature type="non-terminal residue" evidence="6">
    <location>
        <position position="441"/>
    </location>
</feature>
<reference evidence="6" key="1">
    <citation type="submission" date="2015-09" db="EMBL/GenBank/DDBJ databases">
        <title>De novo assembly of Pectinophora gossypiella (Pink Bollworm) gut transcriptome.</title>
        <authorList>
            <person name="Tassone E.E."/>
        </authorList>
    </citation>
    <scope>NUCLEOTIDE SEQUENCE</scope>
</reference>
<evidence type="ECO:0000259" key="5">
    <source>
        <dbReference type="Pfam" id="PF10551"/>
    </source>
</evidence>
<evidence type="ECO:0000259" key="4">
    <source>
        <dbReference type="Pfam" id="PF04500"/>
    </source>
</evidence>
<dbReference type="AlphaFoldDB" id="A0A1E1W2F7"/>
<accession>A0A1E1W2F7</accession>
<dbReference type="Pfam" id="PF04500">
    <property type="entry name" value="FLYWCH"/>
    <property type="match status" value="1"/>
</dbReference>
<evidence type="ECO:0000256" key="2">
    <source>
        <dbReference type="ARBA" id="ARBA00022771"/>
    </source>
</evidence>
<evidence type="ECO:0000256" key="1">
    <source>
        <dbReference type="ARBA" id="ARBA00022723"/>
    </source>
</evidence>